<organism evidence="3 4">
    <name type="scientific">Clostridium perfringens</name>
    <dbReference type="NCBI Taxonomy" id="1502"/>
    <lineage>
        <taxon>Bacteria</taxon>
        <taxon>Bacillati</taxon>
        <taxon>Bacillota</taxon>
        <taxon>Clostridia</taxon>
        <taxon>Eubacteriales</taxon>
        <taxon>Clostridiaceae</taxon>
        <taxon>Clostridium</taxon>
    </lineage>
</organism>
<protein>
    <submittedName>
        <fullName evidence="3">ParM/StbA family protein</fullName>
    </submittedName>
</protein>
<dbReference type="RefSeq" id="WP_279858317.1">
    <property type="nucleotide sequence ID" value="NZ_JARVUX010000012.1"/>
</dbReference>
<gene>
    <name evidence="3" type="ORF">QDQ28_14330</name>
</gene>
<comment type="caution">
    <text evidence="3">The sequence shown here is derived from an EMBL/GenBank/DDBJ whole genome shotgun (WGS) entry which is preliminary data.</text>
</comment>
<accession>A0AAP4EG97</accession>
<dbReference type="InterPro" id="IPR043129">
    <property type="entry name" value="ATPase_NBD"/>
</dbReference>
<evidence type="ECO:0000313" key="4">
    <source>
        <dbReference type="Proteomes" id="UP001222958"/>
    </source>
</evidence>
<evidence type="ECO:0000259" key="1">
    <source>
        <dbReference type="Pfam" id="PF17989"/>
    </source>
</evidence>
<dbReference type="InterPro" id="IPR049067">
    <property type="entry name" value="MreB-like_C"/>
</dbReference>
<dbReference type="Proteomes" id="UP001222958">
    <property type="component" value="Unassembled WGS sequence"/>
</dbReference>
<feature type="domain" description="Actin homologue MreB-like C-terminal" evidence="2">
    <location>
        <begin position="158"/>
        <end position="272"/>
    </location>
</feature>
<dbReference type="Gene3D" id="3.30.420.40">
    <property type="match status" value="2"/>
</dbReference>
<dbReference type="AlphaFoldDB" id="A0AAP4EG97"/>
<dbReference type="EMBL" id="JARVUX010000012">
    <property type="protein sequence ID" value="MDH2337353.1"/>
    <property type="molecule type" value="Genomic_DNA"/>
</dbReference>
<feature type="domain" description="Actin-like protein N-terminal" evidence="1">
    <location>
        <begin position="4"/>
        <end position="143"/>
    </location>
</feature>
<name>A0AAP4EG97_CLOPF</name>
<dbReference type="InterPro" id="IPR040607">
    <property type="entry name" value="ALP_N"/>
</dbReference>
<dbReference type="Pfam" id="PF17989">
    <property type="entry name" value="ALP_N"/>
    <property type="match status" value="1"/>
</dbReference>
<dbReference type="SUPFAM" id="SSF53067">
    <property type="entry name" value="Actin-like ATPase domain"/>
    <property type="match status" value="2"/>
</dbReference>
<proteinExistence type="predicted"/>
<dbReference type="Pfam" id="PF21522">
    <property type="entry name" value="MreB-like_C"/>
    <property type="match status" value="1"/>
</dbReference>
<reference evidence="3" key="1">
    <citation type="submission" date="2023-04" db="EMBL/GenBank/DDBJ databases">
        <title>Epidemiological investigation of Clostridium perfringens isolated from cattle.</title>
        <authorList>
            <person name="Tian R."/>
        </authorList>
    </citation>
    <scope>NUCLEOTIDE SEQUENCE</scope>
    <source>
        <strain evidence="3">ZWCP172</strain>
    </source>
</reference>
<sequence length="299" mass="33266">MKIGVDVGYSHTKVWTNNGGSNFKSTIQEGILDVCNSIHVQYLGKDYTIGENSETSLYDNNVNKIDSLNFKLCLFTAVAMAMGEDQFVDDDVKIVTGLPASYYNSQKDSLISELKDKSVDIVLNGKPKHFTIKEVIVFPQSAGVLLLEPEKLRGDVCVIDVGGFTVDVAYFNNKKLKKLETFELGMNILGKALVTEIKNEYDIAYDVLRADDLLDSQIIYKKGNPIEIDNLINKVLNQHTGLILNRLESIKEFNVSKRIFIGGGSLRLANNLGQKLDKDTIYTNAKAFYTLGVSKFGKN</sequence>
<evidence type="ECO:0000313" key="3">
    <source>
        <dbReference type="EMBL" id="MDH2337353.1"/>
    </source>
</evidence>
<evidence type="ECO:0000259" key="2">
    <source>
        <dbReference type="Pfam" id="PF21522"/>
    </source>
</evidence>